<dbReference type="AlphaFoldDB" id="A0A8S3ZWU3"/>
<dbReference type="Gene3D" id="3.40.50.150">
    <property type="entry name" value="Vaccinia Virus protein VP39"/>
    <property type="match status" value="1"/>
</dbReference>
<comment type="caution">
    <text evidence="8">The sequence shown here is derived from an EMBL/GenBank/DDBJ whole genome shotgun (WGS) entry which is preliminary data.</text>
</comment>
<dbReference type="EMBL" id="CAJHNH020005446">
    <property type="protein sequence ID" value="CAG5132522.1"/>
    <property type="molecule type" value="Genomic_DNA"/>
</dbReference>
<dbReference type="InterPro" id="IPR029063">
    <property type="entry name" value="SAM-dependent_MTases_sf"/>
</dbReference>
<evidence type="ECO:0000256" key="2">
    <source>
        <dbReference type="ARBA" id="ARBA00022679"/>
    </source>
</evidence>
<evidence type="ECO:0000313" key="8">
    <source>
        <dbReference type="EMBL" id="CAG5132522.1"/>
    </source>
</evidence>
<name>A0A8S3ZWU3_9EUPU</name>
<dbReference type="CDD" id="cd02440">
    <property type="entry name" value="AdoMet_MTases"/>
    <property type="match status" value="1"/>
</dbReference>
<keyword evidence="1" id="KW-0489">Methyltransferase</keyword>
<dbReference type="GO" id="GO:0032981">
    <property type="term" value="P:mitochondrial respiratory chain complex I assembly"/>
    <property type="evidence" value="ECO:0007669"/>
    <property type="project" value="TreeGrafter"/>
</dbReference>
<keyword evidence="2" id="KW-0808">Transferase</keyword>
<dbReference type="Pfam" id="PF08241">
    <property type="entry name" value="Methyltransf_11"/>
    <property type="match status" value="1"/>
</dbReference>
<feature type="non-terminal residue" evidence="8">
    <location>
        <position position="1"/>
    </location>
</feature>
<dbReference type="GO" id="GO:0008757">
    <property type="term" value="F:S-adenosylmethionine-dependent methyltransferase activity"/>
    <property type="evidence" value="ECO:0007669"/>
    <property type="project" value="InterPro"/>
</dbReference>
<accession>A0A8S3ZWU3</accession>
<evidence type="ECO:0000256" key="1">
    <source>
        <dbReference type="ARBA" id="ARBA00022603"/>
    </source>
</evidence>
<gene>
    <name evidence="8" type="ORF">CUNI_LOCUS18080</name>
</gene>
<evidence type="ECO:0000256" key="6">
    <source>
        <dbReference type="SAM" id="MobiDB-lite"/>
    </source>
</evidence>
<dbReference type="PANTHER" id="PTHR13090:SF1">
    <property type="entry name" value="ARGININE-HYDROXYLASE NDUFAF5, MITOCHONDRIAL"/>
    <property type="match status" value="1"/>
</dbReference>
<proteinExistence type="predicted"/>
<dbReference type="InterPro" id="IPR013216">
    <property type="entry name" value="Methyltransf_11"/>
</dbReference>
<dbReference type="SUPFAM" id="SSF53335">
    <property type="entry name" value="S-adenosyl-L-methionine-dependent methyltransferases"/>
    <property type="match status" value="1"/>
</dbReference>
<keyword evidence="9" id="KW-1185">Reference proteome</keyword>
<evidence type="ECO:0000256" key="5">
    <source>
        <dbReference type="ARBA" id="ARBA00042549"/>
    </source>
</evidence>
<evidence type="ECO:0000259" key="7">
    <source>
        <dbReference type="Pfam" id="PF08241"/>
    </source>
</evidence>
<dbReference type="GO" id="GO:0005739">
    <property type="term" value="C:mitochondrion"/>
    <property type="evidence" value="ECO:0007669"/>
    <property type="project" value="TreeGrafter"/>
</dbReference>
<evidence type="ECO:0000256" key="3">
    <source>
        <dbReference type="ARBA" id="ARBA00040937"/>
    </source>
</evidence>
<feature type="domain" description="Methyltransferase type 11" evidence="7">
    <location>
        <begin position="116"/>
        <end position="208"/>
    </location>
</feature>
<organism evidence="8 9">
    <name type="scientific">Candidula unifasciata</name>
    <dbReference type="NCBI Taxonomy" id="100452"/>
    <lineage>
        <taxon>Eukaryota</taxon>
        <taxon>Metazoa</taxon>
        <taxon>Spiralia</taxon>
        <taxon>Lophotrochozoa</taxon>
        <taxon>Mollusca</taxon>
        <taxon>Gastropoda</taxon>
        <taxon>Heterobranchia</taxon>
        <taxon>Euthyneura</taxon>
        <taxon>Panpulmonata</taxon>
        <taxon>Eupulmonata</taxon>
        <taxon>Stylommatophora</taxon>
        <taxon>Helicina</taxon>
        <taxon>Helicoidea</taxon>
        <taxon>Geomitridae</taxon>
        <taxon>Candidula</taxon>
    </lineage>
</organism>
<protein>
    <recommendedName>
        <fullName evidence="3">Arginine-hydroxylase NDUFAF5, mitochondrial</fullName>
    </recommendedName>
    <alternativeName>
        <fullName evidence="4">NADH dehydrogenase [ubiquinone] 1 alpha subcomplex assembly factor 5</fullName>
    </alternativeName>
    <alternativeName>
        <fullName evidence="5">Putative methyltransferase NDUFAF5</fullName>
    </alternativeName>
</protein>
<evidence type="ECO:0000256" key="4">
    <source>
        <dbReference type="ARBA" id="ARBA00041833"/>
    </source>
</evidence>
<feature type="region of interest" description="Disordered" evidence="6">
    <location>
        <begin position="335"/>
        <end position="358"/>
    </location>
</feature>
<dbReference type="OrthoDB" id="16816at2759"/>
<dbReference type="GO" id="GO:0032259">
    <property type="term" value="P:methylation"/>
    <property type="evidence" value="ECO:0007669"/>
    <property type="project" value="UniProtKB-KW"/>
</dbReference>
<dbReference type="PANTHER" id="PTHR13090">
    <property type="entry name" value="ARGININE-HYDROXYLASE NDUFAF5, MITOCHONDRIAL"/>
    <property type="match status" value="1"/>
</dbReference>
<reference evidence="8" key="1">
    <citation type="submission" date="2021-04" db="EMBL/GenBank/DDBJ databases">
        <authorList>
            <consortium name="Molecular Ecology Group"/>
        </authorList>
    </citation>
    <scope>NUCLEOTIDE SEQUENCE</scope>
</reference>
<evidence type="ECO:0000313" key="9">
    <source>
        <dbReference type="Proteomes" id="UP000678393"/>
    </source>
</evidence>
<sequence>MRVLRTFKDRPLACIHCCQRTLQSLLQARGHPRGAVSEVFSSGSRLQDPLCRGISSRPQDVVMNVFDRKAKRLHRERTALGFNGEEAAVYEYIKEEFGYRLSDRICDIKRKFEVAVDLGCGRGHVTKNLYSDMVGSVYQCELSPALLRQAEKSPEVPTYKVVVDEEFLPFKDNSVDLVISNLSLHWVNDLPGCLRQILQALKNDGVLIGNMFGGDTLHELRVSLQLAEIEREGGFAPHVSPFATVNDLGNLLTRAGFTMLTIDIDELKVTYPSMFQLMYDLKGMAENNCSWARKTHLHRDTMVAAAAVYQEMFGNEKGVPATYQVINFIGWKPDPSQPKAAKRGSGQVSLKDIDKVSV</sequence>
<dbReference type="InterPro" id="IPR050602">
    <property type="entry name" value="Malonyl-ACP_OMT"/>
</dbReference>
<dbReference type="Proteomes" id="UP000678393">
    <property type="component" value="Unassembled WGS sequence"/>
</dbReference>